<dbReference type="GeneID" id="70125765"/>
<evidence type="ECO:0000256" key="1">
    <source>
        <dbReference type="SAM" id="MobiDB-lite"/>
    </source>
</evidence>
<feature type="compositionally biased region" description="Basic and acidic residues" evidence="1">
    <location>
        <begin position="270"/>
        <end position="304"/>
    </location>
</feature>
<gene>
    <name evidence="2" type="ORF">BKA67DRAFT_431853</name>
</gene>
<feature type="compositionally biased region" description="Low complexity" evidence="1">
    <location>
        <begin position="106"/>
        <end position="119"/>
    </location>
</feature>
<dbReference type="EMBL" id="JAGPXC010000009">
    <property type="protein sequence ID" value="KAH6647293.1"/>
    <property type="molecule type" value="Genomic_DNA"/>
</dbReference>
<feature type="compositionally biased region" description="Gly residues" evidence="1">
    <location>
        <begin position="120"/>
        <end position="136"/>
    </location>
</feature>
<feature type="compositionally biased region" description="Low complexity" evidence="1">
    <location>
        <begin position="165"/>
        <end position="194"/>
    </location>
</feature>
<feature type="compositionally biased region" description="Polar residues" evidence="1">
    <location>
        <begin position="531"/>
        <end position="543"/>
    </location>
</feature>
<feature type="compositionally biased region" description="Basic and acidic residues" evidence="1">
    <location>
        <begin position="478"/>
        <end position="488"/>
    </location>
</feature>
<dbReference type="Proteomes" id="UP000758603">
    <property type="component" value="Unassembled WGS sequence"/>
</dbReference>
<dbReference type="PANTHER" id="PTHR39606:SF1">
    <property type="entry name" value="CELL SURFACE PROTEIN"/>
    <property type="match status" value="1"/>
</dbReference>
<accession>A0A9P8RN75</accession>
<feature type="compositionally biased region" description="Polar residues" evidence="1">
    <location>
        <begin position="491"/>
        <end position="505"/>
    </location>
</feature>
<feature type="compositionally biased region" description="Basic and acidic residues" evidence="1">
    <location>
        <begin position="314"/>
        <end position="329"/>
    </location>
</feature>
<sequence length="608" mass="62373">MGIGAKIKEALHSDKETSHDSSNTHQTPGSYPSETVPRTNDKTSTHGSQGLNTTSGTRTGNSGDYTYGSNTGPTSHTGTIGQHKEAAHGLHGSKAASNADPRIEPGSTGLGHTTHQTGTGTSGGYAAGTTGEGVSGPHGSRVGNTLDPRIDSDRDHRGAPGSGLGHNTHSTTTNTSTTTGTHTGPSGATGAPGNYSGSEGAYGPHSSRVGNSLDPRVDSDRDHRGATVGTNAHHGPTGTSTHNKLTKEAKDPYWGDSHRAGINEPGSHIGAHDRSGHSLDSRQVNDEYNRTGGGHDYDPYRHDSSGATSNLPHRPVESKVTPRDRKIQEYDAPTASSDYQGHGLGATGAGLAGGAAAGFGASKLADRHHEQDLRENDPSYGSHHHSGSRGNDVYGNTGSRERTSGAGLGLNDPHAVNTATQPGTGAGTSMLDPYGTSTVSGTSGVHAPGRGHTQNTTAGHREGENGPHNSRVANSLDPRVDSDRDHRGAPTGSSTVIPSGSNYDNSYDHGHGGQHGAGGDSHLRLRDSSDHSNNAAGPWSSGTQDKHSGIGGSGYDHENPSQGASSGAGPGHFGPSHPGAKVFHKCHNCGTDNDISKHFSKDAVYRLG</sequence>
<evidence type="ECO:0008006" key="4">
    <source>
        <dbReference type="Google" id="ProtNLM"/>
    </source>
</evidence>
<evidence type="ECO:0000313" key="2">
    <source>
        <dbReference type="EMBL" id="KAH6647293.1"/>
    </source>
</evidence>
<dbReference type="PANTHER" id="PTHR39606">
    <property type="entry name" value="SURFACE PROTEIN, PUTATIVE-RELATED"/>
    <property type="match status" value="1"/>
</dbReference>
<reference evidence="2" key="1">
    <citation type="journal article" date="2021" name="Nat. Commun.">
        <title>Genetic determinants of endophytism in the Arabidopsis root mycobiome.</title>
        <authorList>
            <person name="Mesny F."/>
            <person name="Miyauchi S."/>
            <person name="Thiergart T."/>
            <person name="Pickel B."/>
            <person name="Atanasova L."/>
            <person name="Karlsson M."/>
            <person name="Huettel B."/>
            <person name="Barry K.W."/>
            <person name="Haridas S."/>
            <person name="Chen C."/>
            <person name="Bauer D."/>
            <person name="Andreopoulos W."/>
            <person name="Pangilinan J."/>
            <person name="LaButti K."/>
            <person name="Riley R."/>
            <person name="Lipzen A."/>
            <person name="Clum A."/>
            <person name="Drula E."/>
            <person name="Henrissat B."/>
            <person name="Kohler A."/>
            <person name="Grigoriev I.V."/>
            <person name="Martin F.M."/>
            <person name="Hacquard S."/>
        </authorList>
    </citation>
    <scope>NUCLEOTIDE SEQUENCE</scope>
    <source>
        <strain evidence="2">MPI-SDFR-AT-0073</strain>
    </source>
</reference>
<feature type="compositionally biased region" description="Basic and acidic residues" evidence="1">
    <location>
        <begin position="1"/>
        <end position="19"/>
    </location>
</feature>
<dbReference type="AlphaFoldDB" id="A0A9P8RN75"/>
<feature type="compositionally biased region" description="Low complexity" evidence="1">
    <location>
        <begin position="50"/>
        <end position="63"/>
    </location>
</feature>
<protein>
    <recommendedName>
        <fullName evidence="4">Cell surface protein</fullName>
    </recommendedName>
</protein>
<feature type="compositionally biased region" description="Basic and acidic residues" evidence="1">
    <location>
        <begin position="364"/>
        <end position="377"/>
    </location>
</feature>
<feature type="compositionally biased region" description="Basic and acidic residues" evidence="1">
    <location>
        <begin position="215"/>
        <end position="225"/>
    </location>
</feature>
<evidence type="ECO:0000313" key="3">
    <source>
        <dbReference type="Proteomes" id="UP000758603"/>
    </source>
</evidence>
<feature type="compositionally biased region" description="Polar residues" evidence="1">
    <location>
        <begin position="20"/>
        <end position="38"/>
    </location>
</feature>
<feature type="compositionally biased region" description="Gly residues" evidence="1">
    <location>
        <begin position="342"/>
        <end position="357"/>
    </location>
</feature>
<comment type="caution">
    <text evidence="2">The sequence shown here is derived from an EMBL/GenBank/DDBJ whole genome shotgun (WGS) entry which is preliminary data.</text>
</comment>
<dbReference type="RefSeq" id="XP_045953807.1">
    <property type="nucleotide sequence ID" value="XM_046096873.1"/>
</dbReference>
<feature type="region of interest" description="Disordered" evidence="1">
    <location>
        <begin position="1"/>
        <end position="576"/>
    </location>
</feature>
<organism evidence="2 3">
    <name type="scientific">Truncatella angustata</name>
    <dbReference type="NCBI Taxonomy" id="152316"/>
    <lineage>
        <taxon>Eukaryota</taxon>
        <taxon>Fungi</taxon>
        <taxon>Dikarya</taxon>
        <taxon>Ascomycota</taxon>
        <taxon>Pezizomycotina</taxon>
        <taxon>Sordariomycetes</taxon>
        <taxon>Xylariomycetidae</taxon>
        <taxon>Amphisphaeriales</taxon>
        <taxon>Sporocadaceae</taxon>
        <taxon>Truncatella</taxon>
    </lineage>
</organism>
<name>A0A9P8RN75_9PEZI</name>
<feature type="compositionally biased region" description="Polar residues" evidence="1">
    <location>
        <begin position="67"/>
        <end position="80"/>
    </location>
</feature>
<feature type="compositionally biased region" description="Basic and acidic residues" evidence="1">
    <location>
        <begin position="521"/>
        <end position="530"/>
    </location>
</feature>
<dbReference type="OrthoDB" id="2590867at2759"/>
<proteinExistence type="predicted"/>
<keyword evidence="3" id="KW-1185">Reference proteome</keyword>
<feature type="compositionally biased region" description="Basic and acidic residues" evidence="1">
    <location>
        <begin position="148"/>
        <end position="158"/>
    </location>
</feature>
<feature type="compositionally biased region" description="Basic and acidic residues" evidence="1">
    <location>
        <begin position="245"/>
        <end position="261"/>
    </location>
</feature>